<evidence type="ECO:0000259" key="6">
    <source>
        <dbReference type="Pfam" id="PF00266"/>
    </source>
</evidence>
<proteinExistence type="inferred from homology"/>
<gene>
    <name evidence="8" type="ORF">D7318_23245</name>
    <name evidence="7" type="ORF">D7319_23465</name>
</gene>
<evidence type="ECO:0000313" key="10">
    <source>
        <dbReference type="Proteomes" id="UP000275024"/>
    </source>
</evidence>
<evidence type="ECO:0000256" key="2">
    <source>
        <dbReference type="ARBA" id="ARBA00022898"/>
    </source>
</evidence>
<feature type="region of interest" description="Disordered" evidence="5">
    <location>
        <begin position="1"/>
        <end position="20"/>
    </location>
</feature>
<name>A0A3A9WIJ5_9ACTN</name>
<comment type="caution">
    <text evidence="7">The sequence shown here is derived from an EMBL/GenBank/DDBJ whole genome shotgun (WGS) entry which is preliminary data.</text>
</comment>
<keyword evidence="9" id="KW-1185">Reference proteome</keyword>
<sequence length="416" mass="43758">MDSIEAVPVTSPGTGTETDVAAERARTVGAGLSHHFNAAGSALPSHGVMAAVVDHLRLEERYGGYEAAAVARERTEDVYAAAAELIGVGAHEIALFDSASTGLRVLLDALRPGRGARVIASSTTYVSHALHLMTMARERGLDLVVAPVDHRRRVDLDALDALLADERPSILTVSHIPTSSGLVEPAEGIGEIARRHRATYILDATQSVGHLNVDVGAIGCDALVTTGRKFLRGPRGTGFAYVSESLFERMTPTAPDVRGARWVSASGWELSQDARRFESWESAVAARLGLGAALREAIARSPERTERWLRGRAGLLRSALADIPGVTIADPEGAVSAIVTFVVDGVECRAVVEALAARNVRVVSVPATHGQWDLGARALPSVVRASVHVYNDEADLGALVDAVRAVAAGRGGEAHG</sequence>
<evidence type="ECO:0000313" key="7">
    <source>
        <dbReference type="EMBL" id="RKN05927.1"/>
    </source>
</evidence>
<dbReference type="EMBL" id="RBDX01000023">
    <property type="protein sequence ID" value="RKN05927.1"/>
    <property type="molecule type" value="Genomic_DNA"/>
</dbReference>
<protein>
    <submittedName>
        <fullName evidence="7">Aminotransferase class V-fold PLP-dependent enzyme</fullName>
    </submittedName>
</protein>
<dbReference type="AlphaFoldDB" id="A0A3A9WIJ5"/>
<dbReference type="InterPro" id="IPR015421">
    <property type="entry name" value="PyrdxlP-dep_Trfase_major"/>
</dbReference>
<keyword evidence="7" id="KW-0032">Aminotransferase</keyword>
<dbReference type="EMBL" id="RBDY01000021">
    <property type="protein sequence ID" value="RKN17766.1"/>
    <property type="molecule type" value="Genomic_DNA"/>
</dbReference>
<dbReference type="InterPro" id="IPR000192">
    <property type="entry name" value="Aminotrans_V_dom"/>
</dbReference>
<keyword evidence="7" id="KW-0808">Transferase</keyword>
<feature type="domain" description="Aminotransferase class V" evidence="6">
    <location>
        <begin position="38"/>
        <end position="399"/>
    </location>
</feature>
<dbReference type="Proteomes" id="UP000275024">
    <property type="component" value="Unassembled WGS sequence"/>
</dbReference>
<comment type="cofactor">
    <cofactor evidence="1 4">
        <name>pyridoxal 5'-phosphate</name>
        <dbReference type="ChEBI" id="CHEBI:597326"/>
    </cofactor>
</comment>
<evidence type="ECO:0000256" key="4">
    <source>
        <dbReference type="RuleBase" id="RU004504"/>
    </source>
</evidence>
<dbReference type="OrthoDB" id="9808002at2"/>
<evidence type="ECO:0000256" key="3">
    <source>
        <dbReference type="RuleBase" id="RU004075"/>
    </source>
</evidence>
<dbReference type="InterPro" id="IPR015422">
    <property type="entry name" value="PyrdxlP-dep_Trfase_small"/>
</dbReference>
<dbReference type="Proteomes" id="UP000268652">
    <property type="component" value="Unassembled WGS sequence"/>
</dbReference>
<dbReference type="Gene3D" id="3.90.1150.10">
    <property type="entry name" value="Aspartate Aminotransferase, domain 1"/>
    <property type="match status" value="1"/>
</dbReference>
<accession>A0A3A9WIJ5</accession>
<organism evidence="7 10">
    <name type="scientific">Streptomyces radicis</name>
    <dbReference type="NCBI Taxonomy" id="1750517"/>
    <lineage>
        <taxon>Bacteria</taxon>
        <taxon>Bacillati</taxon>
        <taxon>Actinomycetota</taxon>
        <taxon>Actinomycetes</taxon>
        <taxon>Kitasatosporales</taxon>
        <taxon>Streptomycetaceae</taxon>
        <taxon>Streptomyces</taxon>
    </lineage>
</organism>
<dbReference type="RefSeq" id="WP_120699125.1">
    <property type="nucleotide sequence ID" value="NZ_RBDX01000023.1"/>
</dbReference>
<comment type="similarity">
    <text evidence="3">Belongs to the class-V pyridoxal-phosphate-dependent aminotransferase family.</text>
</comment>
<dbReference type="Pfam" id="PF00266">
    <property type="entry name" value="Aminotran_5"/>
    <property type="match status" value="1"/>
</dbReference>
<dbReference type="InterPro" id="IPR020578">
    <property type="entry name" value="Aminotrans_V_PyrdxlP_BS"/>
</dbReference>
<dbReference type="PROSITE" id="PS00595">
    <property type="entry name" value="AA_TRANSFER_CLASS_5"/>
    <property type="match status" value="1"/>
</dbReference>
<reference evidence="9 10" key="1">
    <citation type="submission" date="2018-09" db="EMBL/GenBank/DDBJ databases">
        <title>Streptomyces sp. nov. DS1-2, an endophytic actinomycete isolated from roots of Dendrobium scabrilingue.</title>
        <authorList>
            <person name="Kuncharoen N."/>
            <person name="Kudo T."/>
            <person name="Ohkuma M."/>
            <person name="Yuki M."/>
            <person name="Tanasupawat S."/>
        </authorList>
    </citation>
    <scope>NUCLEOTIDE SEQUENCE [LARGE SCALE GENOMIC DNA]</scope>
    <source>
        <strain evidence="7 10">AZ1-7</strain>
        <strain evidence="8 9">DS1-2</strain>
    </source>
</reference>
<dbReference type="SUPFAM" id="SSF53383">
    <property type="entry name" value="PLP-dependent transferases"/>
    <property type="match status" value="1"/>
</dbReference>
<dbReference type="PANTHER" id="PTHR43586">
    <property type="entry name" value="CYSTEINE DESULFURASE"/>
    <property type="match status" value="1"/>
</dbReference>
<evidence type="ECO:0000313" key="8">
    <source>
        <dbReference type="EMBL" id="RKN17766.1"/>
    </source>
</evidence>
<dbReference type="PANTHER" id="PTHR43586:SF24">
    <property type="entry name" value="BLR4730 PROTEIN"/>
    <property type="match status" value="1"/>
</dbReference>
<dbReference type="InterPro" id="IPR015424">
    <property type="entry name" value="PyrdxlP-dep_Trfase"/>
</dbReference>
<dbReference type="Gene3D" id="3.40.640.10">
    <property type="entry name" value="Type I PLP-dependent aspartate aminotransferase-like (Major domain)"/>
    <property type="match status" value="1"/>
</dbReference>
<evidence type="ECO:0000256" key="1">
    <source>
        <dbReference type="ARBA" id="ARBA00001933"/>
    </source>
</evidence>
<dbReference type="GO" id="GO:0008483">
    <property type="term" value="F:transaminase activity"/>
    <property type="evidence" value="ECO:0007669"/>
    <property type="project" value="UniProtKB-KW"/>
</dbReference>
<evidence type="ECO:0000256" key="5">
    <source>
        <dbReference type="SAM" id="MobiDB-lite"/>
    </source>
</evidence>
<keyword evidence="2" id="KW-0663">Pyridoxal phosphate</keyword>
<evidence type="ECO:0000313" key="9">
    <source>
        <dbReference type="Proteomes" id="UP000268652"/>
    </source>
</evidence>